<dbReference type="AlphaFoldDB" id="A0A8T1ZL05"/>
<proteinExistence type="predicted"/>
<dbReference type="Proteomes" id="UP000694240">
    <property type="component" value="Chromosome 10"/>
</dbReference>
<keyword evidence="2" id="KW-1185">Reference proteome</keyword>
<sequence length="106" mass="11817">MLEFYSSCSSLSVFLRFNRFCFACTRVCVRVGISSGSSDCWFVEKGASCSRQTVLVQASLEFCSSTTLNTRENGLFLLDSLSVLDINLLSSYSLGIKWFLLVKVLI</sequence>
<comment type="caution">
    <text evidence="1">The sequence shown here is derived from an EMBL/GenBank/DDBJ whole genome shotgun (WGS) entry which is preliminary data.</text>
</comment>
<gene>
    <name evidence="1" type="ORF">ISN45_Aa05g009910</name>
</gene>
<protein>
    <submittedName>
        <fullName evidence="1">Uncharacterized protein</fullName>
    </submittedName>
</protein>
<reference evidence="1 2" key="1">
    <citation type="submission" date="2020-12" db="EMBL/GenBank/DDBJ databases">
        <title>Concerted genomic and epigenomic changes stabilize Arabidopsis allopolyploids.</title>
        <authorList>
            <person name="Chen Z."/>
        </authorList>
    </citation>
    <scope>NUCLEOTIDE SEQUENCE [LARGE SCALE GENOMIC DNA]</scope>
    <source>
        <strain evidence="1">Allo738</strain>
        <tissue evidence="1">Leaf</tissue>
    </source>
</reference>
<dbReference type="EMBL" id="JAEFBK010000010">
    <property type="protein sequence ID" value="KAG7559393.1"/>
    <property type="molecule type" value="Genomic_DNA"/>
</dbReference>
<accession>A0A8T1ZL05</accession>
<evidence type="ECO:0000313" key="1">
    <source>
        <dbReference type="EMBL" id="KAG7559393.1"/>
    </source>
</evidence>
<name>A0A8T1ZL05_9BRAS</name>
<evidence type="ECO:0000313" key="2">
    <source>
        <dbReference type="Proteomes" id="UP000694240"/>
    </source>
</evidence>
<organism evidence="1 2">
    <name type="scientific">Arabidopsis thaliana x Arabidopsis arenosa</name>
    <dbReference type="NCBI Taxonomy" id="1240361"/>
    <lineage>
        <taxon>Eukaryota</taxon>
        <taxon>Viridiplantae</taxon>
        <taxon>Streptophyta</taxon>
        <taxon>Embryophyta</taxon>
        <taxon>Tracheophyta</taxon>
        <taxon>Spermatophyta</taxon>
        <taxon>Magnoliopsida</taxon>
        <taxon>eudicotyledons</taxon>
        <taxon>Gunneridae</taxon>
        <taxon>Pentapetalae</taxon>
        <taxon>rosids</taxon>
        <taxon>malvids</taxon>
        <taxon>Brassicales</taxon>
        <taxon>Brassicaceae</taxon>
        <taxon>Camelineae</taxon>
        <taxon>Arabidopsis</taxon>
    </lineage>
</organism>